<evidence type="ECO:0000313" key="2">
    <source>
        <dbReference type="EMBL" id="KAK4021228.1"/>
    </source>
</evidence>
<sequence>MFKKENQDVVLQQQNDSDVYTTESDTSESQESDVDGQLTQLEDENYEDNLDSLLSAKASEPCKDFTVVEIVLLFLNPHSPRRTNYLNYMPCSAAP</sequence>
<accession>A0ABR0A7V8</accession>
<dbReference type="EMBL" id="JAOYFB010000036">
    <property type="protein sequence ID" value="KAK4021228.1"/>
    <property type="molecule type" value="Genomic_DNA"/>
</dbReference>
<protein>
    <submittedName>
        <fullName evidence="2">Uncharacterized protein</fullName>
    </submittedName>
</protein>
<gene>
    <name evidence="2" type="ORF">OUZ56_003147</name>
</gene>
<feature type="compositionally biased region" description="Polar residues" evidence="1">
    <location>
        <begin position="9"/>
        <end position="20"/>
    </location>
</feature>
<reference evidence="2 3" key="1">
    <citation type="journal article" date="2023" name="Nucleic Acids Res.">
        <title>The hologenome of Daphnia magna reveals possible DNA methylation and microbiome-mediated evolution of the host genome.</title>
        <authorList>
            <person name="Chaturvedi A."/>
            <person name="Li X."/>
            <person name="Dhandapani V."/>
            <person name="Marshall H."/>
            <person name="Kissane S."/>
            <person name="Cuenca-Cambronero M."/>
            <person name="Asole G."/>
            <person name="Calvet F."/>
            <person name="Ruiz-Romero M."/>
            <person name="Marangio P."/>
            <person name="Guigo R."/>
            <person name="Rago D."/>
            <person name="Mirbahai L."/>
            <person name="Eastwood N."/>
            <person name="Colbourne J.K."/>
            <person name="Zhou J."/>
            <person name="Mallon E."/>
            <person name="Orsini L."/>
        </authorList>
    </citation>
    <scope>NUCLEOTIDE SEQUENCE [LARGE SCALE GENOMIC DNA]</scope>
    <source>
        <strain evidence="2">LRV0_1</strain>
    </source>
</reference>
<keyword evidence="3" id="KW-1185">Reference proteome</keyword>
<evidence type="ECO:0000256" key="1">
    <source>
        <dbReference type="SAM" id="MobiDB-lite"/>
    </source>
</evidence>
<name>A0ABR0A7V8_9CRUS</name>
<feature type="region of interest" description="Disordered" evidence="1">
    <location>
        <begin position="1"/>
        <end position="36"/>
    </location>
</feature>
<evidence type="ECO:0000313" key="3">
    <source>
        <dbReference type="Proteomes" id="UP001234178"/>
    </source>
</evidence>
<comment type="caution">
    <text evidence="2">The sequence shown here is derived from an EMBL/GenBank/DDBJ whole genome shotgun (WGS) entry which is preliminary data.</text>
</comment>
<organism evidence="2 3">
    <name type="scientific">Daphnia magna</name>
    <dbReference type="NCBI Taxonomy" id="35525"/>
    <lineage>
        <taxon>Eukaryota</taxon>
        <taxon>Metazoa</taxon>
        <taxon>Ecdysozoa</taxon>
        <taxon>Arthropoda</taxon>
        <taxon>Crustacea</taxon>
        <taxon>Branchiopoda</taxon>
        <taxon>Diplostraca</taxon>
        <taxon>Cladocera</taxon>
        <taxon>Anomopoda</taxon>
        <taxon>Daphniidae</taxon>
        <taxon>Daphnia</taxon>
    </lineage>
</organism>
<proteinExistence type="predicted"/>
<dbReference type="Proteomes" id="UP001234178">
    <property type="component" value="Unassembled WGS sequence"/>
</dbReference>
<feature type="compositionally biased region" description="Acidic residues" evidence="1">
    <location>
        <begin position="25"/>
        <end position="34"/>
    </location>
</feature>